<sequence>MRVRQKLCAQCLQNNKVMYRCRFGSNVEWQFVCGPCLIKIKKLHIETYQYGGTWKARKK</sequence>
<protein>
    <submittedName>
        <fullName evidence="1">Uncharacterized protein</fullName>
    </submittedName>
</protein>
<accession>A0A4Q7INS9</accession>
<proteinExistence type="predicted"/>
<organism evidence="1 2">
    <name type="scientific">Pseudoalteromonas phenolica</name>
    <dbReference type="NCBI Taxonomy" id="161398"/>
    <lineage>
        <taxon>Bacteria</taxon>
        <taxon>Pseudomonadati</taxon>
        <taxon>Pseudomonadota</taxon>
        <taxon>Gammaproteobacteria</taxon>
        <taxon>Alteromonadales</taxon>
        <taxon>Pseudoalteromonadaceae</taxon>
        <taxon>Pseudoalteromonas</taxon>
    </lineage>
</organism>
<evidence type="ECO:0000313" key="2">
    <source>
        <dbReference type="Proteomes" id="UP000291338"/>
    </source>
</evidence>
<reference evidence="1 2" key="1">
    <citation type="submission" date="2018-01" db="EMBL/GenBank/DDBJ databases">
        <title>Co-occurrence of chitin degradation, pigmentation and bioactivity in marine Pseudoalteromonas.</title>
        <authorList>
            <person name="Paulsen S."/>
            <person name="Gram L."/>
            <person name="Machado H."/>
        </authorList>
    </citation>
    <scope>NUCLEOTIDE SEQUENCE [LARGE SCALE GENOMIC DNA]</scope>
    <source>
        <strain evidence="1 2">S3898</strain>
    </source>
</reference>
<name>A0A4Q7INS9_9GAMM</name>
<dbReference type="AlphaFoldDB" id="A0A4Q7INS9"/>
<gene>
    <name evidence="1" type="ORF">C1E23_09070</name>
</gene>
<evidence type="ECO:0000313" key="1">
    <source>
        <dbReference type="EMBL" id="RZQ53442.1"/>
    </source>
</evidence>
<dbReference type="Proteomes" id="UP000291338">
    <property type="component" value="Unassembled WGS sequence"/>
</dbReference>
<dbReference type="EMBL" id="PPSX01000028">
    <property type="protein sequence ID" value="RZQ53442.1"/>
    <property type="molecule type" value="Genomic_DNA"/>
</dbReference>
<comment type="caution">
    <text evidence="1">The sequence shown here is derived from an EMBL/GenBank/DDBJ whole genome shotgun (WGS) entry which is preliminary data.</text>
</comment>